<keyword evidence="8" id="KW-0443">Lipid metabolism</keyword>
<dbReference type="InterPro" id="IPR029058">
    <property type="entry name" value="AB_hydrolase_fold"/>
</dbReference>
<dbReference type="EMBL" id="CP133620">
    <property type="protein sequence ID" value="WMV47880.1"/>
    <property type="molecule type" value="Genomic_DNA"/>
</dbReference>
<dbReference type="AlphaFoldDB" id="A0AAF0UL94"/>
<evidence type="ECO:0000256" key="7">
    <source>
        <dbReference type="ARBA" id="ARBA00022963"/>
    </source>
</evidence>
<evidence type="ECO:0000256" key="8">
    <source>
        <dbReference type="ARBA" id="ARBA00023098"/>
    </source>
</evidence>
<dbReference type="InterPro" id="IPR002921">
    <property type="entry name" value="Fungal_lipase-type"/>
</dbReference>
<organism evidence="10 11">
    <name type="scientific">Solanum verrucosum</name>
    <dbReference type="NCBI Taxonomy" id="315347"/>
    <lineage>
        <taxon>Eukaryota</taxon>
        <taxon>Viridiplantae</taxon>
        <taxon>Streptophyta</taxon>
        <taxon>Embryophyta</taxon>
        <taxon>Tracheophyta</taxon>
        <taxon>Spermatophyta</taxon>
        <taxon>Magnoliopsida</taxon>
        <taxon>eudicotyledons</taxon>
        <taxon>Gunneridae</taxon>
        <taxon>Pentapetalae</taxon>
        <taxon>asterids</taxon>
        <taxon>lamiids</taxon>
        <taxon>Solanales</taxon>
        <taxon>Solanaceae</taxon>
        <taxon>Solanoideae</taxon>
        <taxon>Solaneae</taxon>
        <taxon>Solanum</taxon>
    </lineage>
</organism>
<gene>
    <name evidence="10" type="ORF">MTR67_041265</name>
</gene>
<evidence type="ECO:0000256" key="6">
    <source>
        <dbReference type="ARBA" id="ARBA00022946"/>
    </source>
</evidence>
<accession>A0AAF0UL94</accession>
<dbReference type="GO" id="GO:0016042">
    <property type="term" value="P:lipid catabolic process"/>
    <property type="evidence" value="ECO:0007669"/>
    <property type="project" value="UniProtKB-KW"/>
</dbReference>
<dbReference type="PANTHER" id="PTHR31403:SF53">
    <property type="entry name" value="PHOSPHOLIPASE A1-IGAMMA2, CHLOROPLASTIC-LIKE"/>
    <property type="match status" value="1"/>
</dbReference>
<keyword evidence="11" id="KW-1185">Reference proteome</keyword>
<keyword evidence="6" id="KW-0809">Transit peptide</keyword>
<protein>
    <recommendedName>
        <fullName evidence="9">Fungal lipase-type domain-containing protein</fullName>
    </recommendedName>
</protein>
<keyword evidence="5" id="KW-0378">Hydrolase</keyword>
<reference evidence="10" key="1">
    <citation type="submission" date="2023-08" db="EMBL/GenBank/DDBJ databases">
        <title>A de novo genome assembly of Solanum verrucosum Schlechtendal, a Mexican diploid species geographically isolated from the other diploid A-genome species in potato relatives.</title>
        <authorList>
            <person name="Hosaka K."/>
        </authorList>
    </citation>
    <scope>NUCLEOTIDE SEQUENCE</scope>
    <source>
        <tissue evidence="10">Young leaves</tissue>
    </source>
</reference>
<keyword evidence="3" id="KW-0150">Chloroplast</keyword>
<comment type="similarity">
    <text evidence="2">Belongs to the AB hydrolase superfamily. Lipase family.</text>
</comment>
<evidence type="ECO:0000256" key="3">
    <source>
        <dbReference type="ARBA" id="ARBA00022528"/>
    </source>
</evidence>
<dbReference type="Gene3D" id="3.40.50.1820">
    <property type="entry name" value="alpha/beta hydrolase"/>
    <property type="match status" value="1"/>
</dbReference>
<evidence type="ECO:0000313" key="10">
    <source>
        <dbReference type="EMBL" id="WMV47880.1"/>
    </source>
</evidence>
<dbReference type="GO" id="GO:0009507">
    <property type="term" value="C:chloroplast"/>
    <property type="evidence" value="ECO:0007669"/>
    <property type="project" value="UniProtKB-SubCell"/>
</dbReference>
<evidence type="ECO:0000256" key="4">
    <source>
        <dbReference type="ARBA" id="ARBA00022640"/>
    </source>
</evidence>
<evidence type="ECO:0000256" key="1">
    <source>
        <dbReference type="ARBA" id="ARBA00004229"/>
    </source>
</evidence>
<keyword evidence="4" id="KW-0934">Plastid</keyword>
<evidence type="ECO:0000256" key="2">
    <source>
        <dbReference type="ARBA" id="ARBA00010701"/>
    </source>
</evidence>
<dbReference type="GO" id="GO:0047714">
    <property type="term" value="F:galactolipase activity"/>
    <property type="evidence" value="ECO:0007669"/>
    <property type="project" value="UniProtKB-ARBA"/>
</dbReference>
<proteinExistence type="inferred from homology"/>
<dbReference type="Pfam" id="PF01764">
    <property type="entry name" value="Lipase_3"/>
    <property type="match status" value="1"/>
</dbReference>
<feature type="domain" description="Fungal lipase-type" evidence="9">
    <location>
        <begin position="21"/>
        <end position="145"/>
    </location>
</feature>
<evidence type="ECO:0000256" key="5">
    <source>
        <dbReference type="ARBA" id="ARBA00022801"/>
    </source>
</evidence>
<dbReference type="PANTHER" id="PTHR31403">
    <property type="entry name" value="PHOSPHOLIPASE A1-IBETA2, CHLOROPLASTIC"/>
    <property type="match status" value="1"/>
</dbReference>
<evidence type="ECO:0000259" key="9">
    <source>
        <dbReference type="Pfam" id="PF01764"/>
    </source>
</evidence>
<sequence length="159" mass="18281">MKDVEEISDIMYLQRPTRDYNMSSHDPTIKIEAGLLNIYTRKHDQCNVCKLSAREQVLNEVKRLIDRYSNEEFSITIAGHSLGGGLAMINAYDIAEIGLDLREDGRVIPLCVFSFSGPKVGNIRFKQRHERLGVKVLRVVNKHDFEIQTRLIQKLGDFF</sequence>
<keyword evidence="7" id="KW-0442">Lipid degradation</keyword>
<name>A0AAF0UL94_SOLVR</name>
<dbReference type="Proteomes" id="UP001234989">
    <property type="component" value="Chromosome 9"/>
</dbReference>
<evidence type="ECO:0000313" key="11">
    <source>
        <dbReference type="Proteomes" id="UP001234989"/>
    </source>
</evidence>
<dbReference type="SUPFAM" id="SSF53474">
    <property type="entry name" value="alpha/beta-Hydrolases"/>
    <property type="match status" value="1"/>
</dbReference>
<comment type="subcellular location">
    <subcellularLocation>
        <location evidence="1">Plastid</location>
        <location evidence="1">Chloroplast</location>
    </subcellularLocation>
</comment>
<dbReference type="GO" id="GO:0008970">
    <property type="term" value="F:phospholipase A1 activity"/>
    <property type="evidence" value="ECO:0007669"/>
    <property type="project" value="UniProtKB-ARBA"/>
</dbReference>
<dbReference type="CDD" id="cd00519">
    <property type="entry name" value="Lipase_3"/>
    <property type="match status" value="1"/>
</dbReference>